<evidence type="ECO:0000256" key="1">
    <source>
        <dbReference type="SAM" id="Phobius"/>
    </source>
</evidence>
<dbReference type="PROSITE" id="PS51257">
    <property type="entry name" value="PROKAR_LIPOPROTEIN"/>
    <property type="match status" value="1"/>
</dbReference>
<dbReference type="EMBL" id="CM029037">
    <property type="protein sequence ID" value="KAG2656076.1"/>
    <property type="molecule type" value="Genomic_DNA"/>
</dbReference>
<keyword evidence="1" id="KW-1133">Transmembrane helix</keyword>
<gene>
    <name evidence="2" type="ORF">PVAP13_1KG055877</name>
</gene>
<dbReference type="AlphaFoldDB" id="A0A8T0XDW0"/>
<accession>A0A8T0XDW0</accession>
<comment type="caution">
    <text evidence="2">The sequence shown here is derived from an EMBL/GenBank/DDBJ whole genome shotgun (WGS) entry which is preliminary data.</text>
</comment>
<evidence type="ECO:0000313" key="3">
    <source>
        <dbReference type="Proteomes" id="UP000823388"/>
    </source>
</evidence>
<evidence type="ECO:0000313" key="2">
    <source>
        <dbReference type="EMBL" id="KAG2656076.1"/>
    </source>
</evidence>
<sequence length="129" mass="14131">MDRDLSGLGVSTPAQQCLLPAGNGFFSLSLSCPSAHGYGIRSCEVIGRLGHFKLCIYPLTRGYTSKLTIRGSYAKGREGTCPIGIANLILFFFLSIFLILSFSLFFSESLSSRFIVFSFPENLSRFGSH</sequence>
<keyword evidence="3" id="KW-1185">Reference proteome</keyword>
<keyword evidence="1" id="KW-0472">Membrane</keyword>
<feature type="transmembrane region" description="Helical" evidence="1">
    <location>
        <begin position="85"/>
        <end position="106"/>
    </location>
</feature>
<name>A0A8T0XDW0_PANVG</name>
<protein>
    <submittedName>
        <fullName evidence="2">Uncharacterized protein</fullName>
    </submittedName>
</protein>
<proteinExistence type="predicted"/>
<dbReference type="Proteomes" id="UP000823388">
    <property type="component" value="Chromosome 1K"/>
</dbReference>
<reference evidence="2" key="1">
    <citation type="submission" date="2020-05" db="EMBL/GenBank/DDBJ databases">
        <title>WGS assembly of Panicum virgatum.</title>
        <authorList>
            <person name="Lovell J.T."/>
            <person name="Jenkins J."/>
            <person name="Shu S."/>
            <person name="Juenger T.E."/>
            <person name="Schmutz J."/>
        </authorList>
    </citation>
    <scope>NUCLEOTIDE SEQUENCE</scope>
    <source>
        <strain evidence="2">AP13</strain>
    </source>
</reference>
<keyword evidence="1" id="KW-0812">Transmembrane</keyword>
<organism evidence="2 3">
    <name type="scientific">Panicum virgatum</name>
    <name type="common">Blackwell switchgrass</name>
    <dbReference type="NCBI Taxonomy" id="38727"/>
    <lineage>
        <taxon>Eukaryota</taxon>
        <taxon>Viridiplantae</taxon>
        <taxon>Streptophyta</taxon>
        <taxon>Embryophyta</taxon>
        <taxon>Tracheophyta</taxon>
        <taxon>Spermatophyta</taxon>
        <taxon>Magnoliopsida</taxon>
        <taxon>Liliopsida</taxon>
        <taxon>Poales</taxon>
        <taxon>Poaceae</taxon>
        <taxon>PACMAD clade</taxon>
        <taxon>Panicoideae</taxon>
        <taxon>Panicodae</taxon>
        <taxon>Paniceae</taxon>
        <taxon>Panicinae</taxon>
        <taxon>Panicum</taxon>
        <taxon>Panicum sect. Hiantes</taxon>
    </lineage>
</organism>